<accession>A0ACD3AAK7</accession>
<evidence type="ECO:0000313" key="2">
    <source>
        <dbReference type="Proteomes" id="UP000308600"/>
    </source>
</evidence>
<reference evidence="1 2" key="1">
    <citation type="journal article" date="2019" name="Nat. Ecol. Evol.">
        <title>Megaphylogeny resolves global patterns of mushroom evolution.</title>
        <authorList>
            <person name="Varga T."/>
            <person name="Krizsan K."/>
            <person name="Foldi C."/>
            <person name="Dima B."/>
            <person name="Sanchez-Garcia M."/>
            <person name="Sanchez-Ramirez S."/>
            <person name="Szollosi G.J."/>
            <person name="Szarkandi J.G."/>
            <person name="Papp V."/>
            <person name="Albert L."/>
            <person name="Andreopoulos W."/>
            <person name="Angelini C."/>
            <person name="Antonin V."/>
            <person name="Barry K.W."/>
            <person name="Bougher N.L."/>
            <person name="Buchanan P."/>
            <person name="Buyck B."/>
            <person name="Bense V."/>
            <person name="Catcheside P."/>
            <person name="Chovatia M."/>
            <person name="Cooper J."/>
            <person name="Damon W."/>
            <person name="Desjardin D."/>
            <person name="Finy P."/>
            <person name="Geml J."/>
            <person name="Haridas S."/>
            <person name="Hughes K."/>
            <person name="Justo A."/>
            <person name="Karasinski D."/>
            <person name="Kautmanova I."/>
            <person name="Kiss B."/>
            <person name="Kocsube S."/>
            <person name="Kotiranta H."/>
            <person name="LaButti K.M."/>
            <person name="Lechner B.E."/>
            <person name="Liimatainen K."/>
            <person name="Lipzen A."/>
            <person name="Lukacs Z."/>
            <person name="Mihaltcheva S."/>
            <person name="Morgado L.N."/>
            <person name="Niskanen T."/>
            <person name="Noordeloos M.E."/>
            <person name="Ohm R.A."/>
            <person name="Ortiz-Santana B."/>
            <person name="Ovrebo C."/>
            <person name="Racz N."/>
            <person name="Riley R."/>
            <person name="Savchenko A."/>
            <person name="Shiryaev A."/>
            <person name="Soop K."/>
            <person name="Spirin V."/>
            <person name="Szebenyi C."/>
            <person name="Tomsovsky M."/>
            <person name="Tulloss R.E."/>
            <person name="Uehling J."/>
            <person name="Grigoriev I.V."/>
            <person name="Vagvolgyi C."/>
            <person name="Papp T."/>
            <person name="Martin F.M."/>
            <person name="Miettinen O."/>
            <person name="Hibbett D.S."/>
            <person name="Nagy L.G."/>
        </authorList>
    </citation>
    <scope>NUCLEOTIDE SEQUENCE [LARGE SCALE GENOMIC DNA]</scope>
    <source>
        <strain evidence="1 2">NL-1719</strain>
    </source>
</reference>
<protein>
    <submittedName>
        <fullName evidence="1">Uncharacterized protein</fullName>
    </submittedName>
</protein>
<evidence type="ECO:0000313" key="1">
    <source>
        <dbReference type="EMBL" id="TFK61867.1"/>
    </source>
</evidence>
<proteinExistence type="predicted"/>
<name>A0ACD3AAK7_9AGAR</name>
<dbReference type="EMBL" id="ML208623">
    <property type="protein sequence ID" value="TFK61867.1"/>
    <property type="molecule type" value="Genomic_DNA"/>
</dbReference>
<gene>
    <name evidence="1" type="ORF">BDN72DRAFT_849299</name>
</gene>
<dbReference type="Proteomes" id="UP000308600">
    <property type="component" value="Unassembled WGS sequence"/>
</dbReference>
<keyword evidence="2" id="KW-1185">Reference proteome</keyword>
<organism evidence="1 2">
    <name type="scientific">Pluteus cervinus</name>
    <dbReference type="NCBI Taxonomy" id="181527"/>
    <lineage>
        <taxon>Eukaryota</taxon>
        <taxon>Fungi</taxon>
        <taxon>Dikarya</taxon>
        <taxon>Basidiomycota</taxon>
        <taxon>Agaricomycotina</taxon>
        <taxon>Agaricomycetes</taxon>
        <taxon>Agaricomycetidae</taxon>
        <taxon>Agaricales</taxon>
        <taxon>Pluteineae</taxon>
        <taxon>Pluteaceae</taxon>
        <taxon>Pluteus</taxon>
    </lineage>
</organism>
<sequence length="350" mass="37490">MLQACSACKHARHISFVSPARKRRYSSAPGLVADLGLRYNQPPDSHPPGKDSQESDIVSDQDWEIRTGRAIYVLQQTLPEFFSTGLITSVDKATGAPRLPQNASHAQGNSLDYAGIHTPRDQENIEPIYGDSVRLSYTPPTVLPAPFPRVLHLEGLPLYLASSVFVRHTMNALYSDLHVVLRRVIVNTPTSSSGPSSRPGSASSPPQAPLPLPSSEDDANLGGASYKKKSRINREKNLFISLTVAGNARLGGSPGEWEVNSTYTFSPLSGLIHTHIVNSIHPAPHQAVYDALRLSLGKVFGFDGGVGGAGQVPGGVHIRTECVDGCCDSKDPSGRVHPCGPPQGFRAGRI</sequence>